<keyword evidence="2" id="KW-1133">Transmembrane helix</keyword>
<keyword evidence="2" id="KW-0812">Transmembrane</keyword>
<sequence length="129" mass="13911">MVAKDDNYQDTMGSDMVAFYDVSMMNEYYNCKSKCPSAASAKCVNGGFPNPNQCSVCICPSGYGGNLCNQRPPGCGSTLNASSTFKTLSDTLGDGSARPKDSFTICNYWIQVAICLALNVVYLHISEKK</sequence>
<evidence type="ECO:0000256" key="2">
    <source>
        <dbReference type="SAM" id="Phobius"/>
    </source>
</evidence>
<dbReference type="PANTHER" id="PTHR10127">
    <property type="entry name" value="DISCOIDIN, CUB, EGF, LAMININ , AND ZINC METALLOPROTEASE DOMAIN CONTAINING"/>
    <property type="match status" value="1"/>
</dbReference>
<dbReference type="Proteomes" id="UP000095283">
    <property type="component" value="Unplaced"/>
</dbReference>
<evidence type="ECO:0000313" key="4">
    <source>
        <dbReference type="Proteomes" id="UP000095283"/>
    </source>
</evidence>
<proteinExistence type="predicted"/>
<dbReference type="GO" id="GO:0004222">
    <property type="term" value="F:metalloendopeptidase activity"/>
    <property type="evidence" value="ECO:0007669"/>
    <property type="project" value="InterPro"/>
</dbReference>
<keyword evidence="2" id="KW-0472">Membrane</keyword>
<feature type="domain" description="Peptidase M12A" evidence="3">
    <location>
        <begin position="1"/>
        <end position="32"/>
    </location>
</feature>
<feature type="transmembrane region" description="Helical" evidence="2">
    <location>
        <begin position="108"/>
        <end position="125"/>
    </location>
</feature>
<dbReference type="WBParaSite" id="Hba_07287">
    <property type="protein sequence ID" value="Hba_07287"/>
    <property type="gene ID" value="Hba_07287"/>
</dbReference>
<dbReference type="PANTHER" id="PTHR10127:SF793">
    <property type="entry name" value="ZINC METALLOPROTEINASE NAS-31"/>
    <property type="match status" value="1"/>
</dbReference>
<dbReference type="GO" id="GO:0006508">
    <property type="term" value="P:proteolysis"/>
    <property type="evidence" value="ECO:0007669"/>
    <property type="project" value="InterPro"/>
</dbReference>
<dbReference type="AlphaFoldDB" id="A0A1I7WQ44"/>
<dbReference type="InterPro" id="IPR001506">
    <property type="entry name" value="Peptidase_M12A"/>
</dbReference>
<keyword evidence="4" id="KW-1185">Reference proteome</keyword>
<organism evidence="4 5">
    <name type="scientific">Heterorhabditis bacteriophora</name>
    <name type="common">Entomopathogenic nematode worm</name>
    <dbReference type="NCBI Taxonomy" id="37862"/>
    <lineage>
        <taxon>Eukaryota</taxon>
        <taxon>Metazoa</taxon>
        <taxon>Ecdysozoa</taxon>
        <taxon>Nematoda</taxon>
        <taxon>Chromadorea</taxon>
        <taxon>Rhabditida</taxon>
        <taxon>Rhabditina</taxon>
        <taxon>Rhabditomorpha</taxon>
        <taxon>Strongyloidea</taxon>
        <taxon>Heterorhabditidae</taxon>
        <taxon>Heterorhabditis</taxon>
    </lineage>
</organism>
<reference evidence="5" key="1">
    <citation type="submission" date="2016-11" db="UniProtKB">
        <authorList>
            <consortium name="WormBaseParasite"/>
        </authorList>
    </citation>
    <scope>IDENTIFICATION</scope>
</reference>
<comment type="caution">
    <text evidence="1">Lacks conserved residue(s) required for the propagation of feature annotation.</text>
</comment>
<protein>
    <submittedName>
        <fullName evidence="5">Peptidase M12A domain-containing protein</fullName>
    </submittedName>
</protein>
<evidence type="ECO:0000313" key="5">
    <source>
        <dbReference type="WBParaSite" id="Hba_07287"/>
    </source>
</evidence>
<evidence type="ECO:0000259" key="3">
    <source>
        <dbReference type="PROSITE" id="PS51864"/>
    </source>
</evidence>
<dbReference type="PROSITE" id="PS51864">
    <property type="entry name" value="ASTACIN"/>
    <property type="match status" value="1"/>
</dbReference>
<accession>A0A1I7WQ44</accession>
<evidence type="ECO:0000256" key="1">
    <source>
        <dbReference type="PROSITE-ProRule" id="PRU01211"/>
    </source>
</evidence>
<name>A0A1I7WQ44_HETBA</name>